<evidence type="ECO:0000313" key="1">
    <source>
        <dbReference type="EMBL" id="NOU62309.1"/>
    </source>
</evidence>
<dbReference type="RefSeq" id="WP_171597566.1">
    <property type="nucleotide sequence ID" value="NZ_RZNH01000067.1"/>
</dbReference>
<evidence type="ECO:0000313" key="2">
    <source>
        <dbReference type="Proteomes" id="UP000732105"/>
    </source>
</evidence>
<name>A0ABX1X1L5_9BACT</name>
<proteinExistence type="predicted"/>
<organism evidence="1 2">
    <name type="scientific">Marinifilum caeruleilacunae</name>
    <dbReference type="NCBI Taxonomy" id="2499076"/>
    <lineage>
        <taxon>Bacteria</taxon>
        <taxon>Pseudomonadati</taxon>
        <taxon>Bacteroidota</taxon>
        <taxon>Bacteroidia</taxon>
        <taxon>Marinilabiliales</taxon>
        <taxon>Marinifilaceae</taxon>
    </lineage>
</organism>
<protein>
    <submittedName>
        <fullName evidence="1">DUF3987 domain-containing protein</fullName>
    </submittedName>
</protein>
<dbReference type="EMBL" id="RZNH01000067">
    <property type="protein sequence ID" value="NOU62309.1"/>
    <property type="molecule type" value="Genomic_DNA"/>
</dbReference>
<sequence length="463" mass="52598">MDNKEQFPIHVFPKSLQDFIIESSEALNCPIDFIAMPVLSSFGLAIGSKAVAEVKKDWKESPVLFAAIVAEPGAKKSPALKMGTIAVDALQKEYAEVYKSQKEAYNKNLEAYDEELGKWKMLTKKERLEKEKPQKPVPPTLEQIKTNDATIEALSGLLQKQPLGIIFIQDELVGWVKGMNQYRQGNGSDQEKWLSFWSCADTIINRKSEDEPQYLNRPFVNVLGCIQPDVLDELSKSKDNGFIDRILFAMPPPVKLNYTEKEVDLTLKDSFIRAFKKTYFHKASDELPISVKFAKSTHDRFSDYLNNTLYEEMNSDETPYYLRGILSKFAGYTVRFALIIEACKFGFGESEFKEISLDSLEKAIELTTFFKSQAAKIQNVLHSSTIDKKINQSMVWIKKHGGICSLRDIYTKKVAGCKNKTQAQKLVDEMLDRSLISLEKRKPENGGKESTFIILKGIKHQPI</sequence>
<keyword evidence="2" id="KW-1185">Reference proteome</keyword>
<dbReference type="Pfam" id="PF13148">
    <property type="entry name" value="DUF3987"/>
    <property type="match status" value="1"/>
</dbReference>
<comment type="caution">
    <text evidence="1">The sequence shown here is derived from an EMBL/GenBank/DDBJ whole genome shotgun (WGS) entry which is preliminary data.</text>
</comment>
<gene>
    <name evidence="1" type="ORF">ELS83_21160</name>
</gene>
<dbReference type="InterPro" id="IPR025048">
    <property type="entry name" value="DUF3987"/>
</dbReference>
<accession>A0ABX1X1L5</accession>
<dbReference type="Proteomes" id="UP000732105">
    <property type="component" value="Unassembled WGS sequence"/>
</dbReference>
<reference evidence="1 2" key="1">
    <citation type="submission" date="2018-12" db="EMBL/GenBank/DDBJ databases">
        <title>Marinifilum JC070 sp. nov., a marine bacterium isolated from Yongle Blue Hole in the South China Sea.</title>
        <authorList>
            <person name="Fu T."/>
        </authorList>
    </citation>
    <scope>NUCLEOTIDE SEQUENCE [LARGE SCALE GENOMIC DNA]</scope>
    <source>
        <strain evidence="1 2">JC070</strain>
    </source>
</reference>